<evidence type="ECO:0000313" key="2">
    <source>
        <dbReference type="Proteomes" id="UP001457282"/>
    </source>
</evidence>
<proteinExistence type="predicted"/>
<sequence length="165" mass="19203">MFKASNFNFPQKLVIFNIRHVHYKPLKPTQDPLHLHNWKPTFQFNGFLQNVLHNRGHVMDQPLQHVTLNGLKPELHIYLSADLTVEEPYNGKIFVIGIQNYRLYSQTPTIAQVMVDIRMEIQRKLVKSNFLPKPRRPNENVASCGCPCRYQNGVSTCIPELRRGI</sequence>
<gene>
    <name evidence="1" type="ORF">M0R45_032969</name>
</gene>
<comment type="caution">
    <text evidence="1">The sequence shown here is derived from an EMBL/GenBank/DDBJ whole genome shotgun (WGS) entry which is preliminary data.</text>
</comment>
<keyword evidence="2" id="KW-1185">Reference proteome</keyword>
<dbReference type="EMBL" id="JBEDUW010000006">
    <property type="protein sequence ID" value="KAK9924608.1"/>
    <property type="molecule type" value="Genomic_DNA"/>
</dbReference>
<accession>A0AAW1WJ56</accession>
<protein>
    <submittedName>
        <fullName evidence="1">Uncharacterized protein</fullName>
    </submittedName>
</protein>
<dbReference type="Proteomes" id="UP001457282">
    <property type="component" value="Unassembled WGS sequence"/>
</dbReference>
<reference evidence="1 2" key="1">
    <citation type="journal article" date="2023" name="G3 (Bethesda)">
        <title>A chromosome-length genome assembly and annotation of blackberry (Rubus argutus, cv. 'Hillquist').</title>
        <authorList>
            <person name="Bruna T."/>
            <person name="Aryal R."/>
            <person name="Dudchenko O."/>
            <person name="Sargent D.J."/>
            <person name="Mead D."/>
            <person name="Buti M."/>
            <person name="Cavallini A."/>
            <person name="Hytonen T."/>
            <person name="Andres J."/>
            <person name="Pham M."/>
            <person name="Weisz D."/>
            <person name="Mascagni F."/>
            <person name="Usai G."/>
            <person name="Natali L."/>
            <person name="Bassil N."/>
            <person name="Fernandez G.E."/>
            <person name="Lomsadze A."/>
            <person name="Armour M."/>
            <person name="Olukolu B."/>
            <person name="Poorten T."/>
            <person name="Britton C."/>
            <person name="Davik J."/>
            <person name="Ashrafi H."/>
            <person name="Aiden E.L."/>
            <person name="Borodovsky M."/>
            <person name="Worthington M."/>
        </authorList>
    </citation>
    <scope>NUCLEOTIDE SEQUENCE [LARGE SCALE GENOMIC DNA]</scope>
    <source>
        <strain evidence="1">PI 553951</strain>
    </source>
</reference>
<evidence type="ECO:0000313" key="1">
    <source>
        <dbReference type="EMBL" id="KAK9924608.1"/>
    </source>
</evidence>
<name>A0AAW1WJ56_RUBAR</name>
<dbReference type="AlphaFoldDB" id="A0AAW1WJ56"/>
<organism evidence="1 2">
    <name type="scientific">Rubus argutus</name>
    <name type="common">Southern blackberry</name>
    <dbReference type="NCBI Taxonomy" id="59490"/>
    <lineage>
        <taxon>Eukaryota</taxon>
        <taxon>Viridiplantae</taxon>
        <taxon>Streptophyta</taxon>
        <taxon>Embryophyta</taxon>
        <taxon>Tracheophyta</taxon>
        <taxon>Spermatophyta</taxon>
        <taxon>Magnoliopsida</taxon>
        <taxon>eudicotyledons</taxon>
        <taxon>Gunneridae</taxon>
        <taxon>Pentapetalae</taxon>
        <taxon>rosids</taxon>
        <taxon>fabids</taxon>
        <taxon>Rosales</taxon>
        <taxon>Rosaceae</taxon>
        <taxon>Rosoideae</taxon>
        <taxon>Rosoideae incertae sedis</taxon>
        <taxon>Rubus</taxon>
    </lineage>
</organism>